<name>A0A9P1G210_9DINO</name>
<reference evidence="2" key="2">
    <citation type="submission" date="2024-04" db="EMBL/GenBank/DDBJ databases">
        <authorList>
            <person name="Chen Y."/>
            <person name="Shah S."/>
            <person name="Dougan E. K."/>
            <person name="Thang M."/>
            <person name="Chan C."/>
        </authorList>
    </citation>
    <scope>NUCLEOTIDE SEQUENCE [LARGE SCALE GENOMIC DNA]</scope>
</reference>
<sequence length="237" mass="26082">MAEGQANAVTYAAALEACLEAGTATPVPRLAHDLHLSSLRITQEPQAEVGAVAVVSALDLLDVENLLRDDLPSAFRMMTWTKVTKALQGFRGGRSFLEMLPGFGGPLDAEAMRKLGLLRLDARWLPQARYGTRRAAPAVAATAKPTAKGLSSWFSWSALRGADGRLQGYQRGYPEEEQLHAIVAEHDRSAHAERQALLKVLRQLKNDWNLSEALMHWGSQNADVGLNRDVSRRQWMC</sequence>
<dbReference type="EMBL" id="CAMXCT030002424">
    <property type="protein sequence ID" value="CAL4785371.1"/>
    <property type="molecule type" value="Genomic_DNA"/>
</dbReference>
<accession>A0A9P1G210</accession>
<proteinExistence type="predicted"/>
<evidence type="ECO:0000313" key="3">
    <source>
        <dbReference type="Proteomes" id="UP001152797"/>
    </source>
</evidence>
<keyword evidence="3" id="KW-1185">Reference proteome</keyword>
<dbReference type="Proteomes" id="UP001152797">
    <property type="component" value="Unassembled WGS sequence"/>
</dbReference>
<evidence type="ECO:0000313" key="1">
    <source>
        <dbReference type="EMBL" id="CAI3998059.1"/>
    </source>
</evidence>
<protein>
    <submittedName>
        <fullName evidence="1">Uncharacterized protein</fullName>
    </submittedName>
</protein>
<gene>
    <name evidence="1" type="ORF">C1SCF055_LOCUS24390</name>
</gene>
<organism evidence="1">
    <name type="scientific">Cladocopium goreaui</name>
    <dbReference type="NCBI Taxonomy" id="2562237"/>
    <lineage>
        <taxon>Eukaryota</taxon>
        <taxon>Sar</taxon>
        <taxon>Alveolata</taxon>
        <taxon>Dinophyceae</taxon>
        <taxon>Suessiales</taxon>
        <taxon>Symbiodiniaceae</taxon>
        <taxon>Cladocopium</taxon>
    </lineage>
</organism>
<evidence type="ECO:0000313" key="2">
    <source>
        <dbReference type="EMBL" id="CAL1151434.1"/>
    </source>
</evidence>
<dbReference type="EMBL" id="CAMXCT010002424">
    <property type="protein sequence ID" value="CAI3998059.1"/>
    <property type="molecule type" value="Genomic_DNA"/>
</dbReference>
<dbReference type="EMBL" id="CAMXCT020002424">
    <property type="protein sequence ID" value="CAL1151434.1"/>
    <property type="molecule type" value="Genomic_DNA"/>
</dbReference>
<dbReference type="AlphaFoldDB" id="A0A9P1G210"/>
<reference evidence="1" key="1">
    <citation type="submission" date="2022-10" db="EMBL/GenBank/DDBJ databases">
        <authorList>
            <person name="Chen Y."/>
            <person name="Dougan E. K."/>
            <person name="Chan C."/>
            <person name="Rhodes N."/>
            <person name="Thang M."/>
        </authorList>
    </citation>
    <scope>NUCLEOTIDE SEQUENCE</scope>
</reference>
<comment type="caution">
    <text evidence="1">The sequence shown here is derived from an EMBL/GenBank/DDBJ whole genome shotgun (WGS) entry which is preliminary data.</text>
</comment>